<dbReference type="PANTHER" id="PTHR23501">
    <property type="entry name" value="MAJOR FACILITATOR SUPERFAMILY"/>
    <property type="match status" value="1"/>
</dbReference>
<dbReference type="AlphaFoldDB" id="A0AAE8MF24"/>
<dbReference type="EMBL" id="ONZP01000322">
    <property type="protein sequence ID" value="SPJ81549.1"/>
    <property type="molecule type" value="Genomic_DNA"/>
</dbReference>
<evidence type="ECO:0000256" key="2">
    <source>
        <dbReference type="ARBA" id="ARBA00022692"/>
    </source>
</evidence>
<keyword evidence="3 7" id="KW-1133">Transmembrane helix</keyword>
<evidence type="ECO:0000256" key="3">
    <source>
        <dbReference type="ARBA" id="ARBA00022989"/>
    </source>
</evidence>
<feature type="compositionally biased region" description="Polar residues" evidence="6">
    <location>
        <begin position="1"/>
        <end position="23"/>
    </location>
</feature>
<feature type="transmembrane region" description="Helical" evidence="7">
    <location>
        <begin position="62"/>
        <end position="88"/>
    </location>
</feature>
<feature type="transmembrane region" description="Helical" evidence="7">
    <location>
        <begin position="417"/>
        <end position="436"/>
    </location>
</feature>
<feature type="transmembrane region" description="Helical" evidence="7">
    <location>
        <begin position="326"/>
        <end position="345"/>
    </location>
</feature>
<feature type="transmembrane region" description="Helical" evidence="7">
    <location>
        <begin position="154"/>
        <end position="175"/>
    </location>
</feature>
<dbReference type="InterPro" id="IPR011701">
    <property type="entry name" value="MFS"/>
</dbReference>
<dbReference type="GO" id="GO:0005886">
    <property type="term" value="C:plasma membrane"/>
    <property type="evidence" value="ECO:0007669"/>
    <property type="project" value="TreeGrafter"/>
</dbReference>
<feature type="transmembrane region" description="Helical" evidence="7">
    <location>
        <begin position="390"/>
        <end position="411"/>
    </location>
</feature>
<sequence length="571" mass="61204">MDGPAIQSSNAEVSALVAQQSAGTELRSKGEIEPNPPVGGTEMPIQLQFDEPKQKKSLAFKLAFVGLAATLFVFQMDATALGIALPSIANDLGGSSLESFWANLSYTLCGLVMQPVWASISDAFGRKPPLYVCIALFLIGSIVFAVAQTMKTVIVGRVLQGFGGGGIDVLVEVILADMTTLEERSTYLGFMGIPNAVGNILGPSVGALFASYASWRWIGWVNLPILGVGTPLLVFFLKLRSVTHDASLASNIERLDWIGMGLIVSGITIFVLPLSWAGSLFPWASWQTLVPMLLGVAVIVAFVFYEAKPAAPIMPHRLFHSVTANMTLLGGFIHGAVLVSLLQYLPLIYQAVYLKTAIKSAVLLLPTSIVSVVIAVFSMMMVPLFGGYTWLLRLSWVLLTLGTGIMALFNVDSPSSALFGLPIIWGVGVALLRLNLLPMQASVKDVDDTGVAIGQYFTIRMFGGLFGLTIASAIFNTAFSNSILSTSVQLEGPLAPLKDASHAIAFIKELKPLATEVSRHTLVEVLAAYLTSFRVIFYTMTGLSGLGLLTSLFLEEIDLKGQGRGNQRFED</sequence>
<evidence type="ECO:0000256" key="6">
    <source>
        <dbReference type="SAM" id="MobiDB-lite"/>
    </source>
</evidence>
<evidence type="ECO:0000256" key="1">
    <source>
        <dbReference type="ARBA" id="ARBA00004141"/>
    </source>
</evidence>
<feature type="transmembrane region" description="Helical" evidence="7">
    <location>
        <begin position="257"/>
        <end position="277"/>
    </location>
</feature>
<gene>
    <name evidence="9" type="ORF">FTOL_08954</name>
</gene>
<feature type="transmembrane region" description="Helical" evidence="7">
    <location>
        <begin position="457"/>
        <end position="479"/>
    </location>
</feature>
<feature type="transmembrane region" description="Helical" evidence="7">
    <location>
        <begin position="130"/>
        <end position="148"/>
    </location>
</feature>
<dbReference type="InterPro" id="IPR020846">
    <property type="entry name" value="MFS_dom"/>
</dbReference>
<evidence type="ECO:0000256" key="7">
    <source>
        <dbReference type="SAM" id="Phobius"/>
    </source>
</evidence>
<dbReference type="Gene3D" id="1.20.1720.10">
    <property type="entry name" value="Multidrug resistance protein D"/>
    <property type="match status" value="1"/>
</dbReference>
<evidence type="ECO:0000256" key="4">
    <source>
        <dbReference type="ARBA" id="ARBA00023136"/>
    </source>
</evidence>
<dbReference type="GO" id="GO:0022857">
    <property type="term" value="F:transmembrane transporter activity"/>
    <property type="evidence" value="ECO:0007669"/>
    <property type="project" value="InterPro"/>
</dbReference>
<evidence type="ECO:0000313" key="9">
    <source>
        <dbReference type="EMBL" id="SPJ81549.1"/>
    </source>
</evidence>
<dbReference type="Proteomes" id="UP001187734">
    <property type="component" value="Unassembled WGS sequence"/>
</dbReference>
<evidence type="ECO:0000313" key="10">
    <source>
        <dbReference type="Proteomes" id="UP001187734"/>
    </source>
</evidence>
<evidence type="ECO:0000259" key="8">
    <source>
        <dbReference type="PROSITE" id="PS50850"/>
    </source>
</evidence>
<keyword evidence="10" id="KW-1185">Reference proteome</keyword>
<keyword evidence="2 7" id="KW-0812">Transmembrane</keyword>
<protein>
    <submittedName>
        <fullName evidence="9">Related to putative multidrug transporter</fullName>
    </submittedName>
</protein>
<dbReference type="PANTHER" id="PTHR23501:SF156">
    <property type="entry name" value="TRANSPORTER, PUTATIVE-RELATED"/>
    <property type="match status" value="1"/>
</dbReference>
<dbReference type="SUPFAM" id="SSF103473">
    <property type="entry name" value="MFS general substrate transporter"/>
    <property type="match status" value="1"/>
</dbReference>
<feature type="transmembrane region" description="Helical" evidence="7">
    <location>
        <begin position="535"/>
        <end position="554"/>
    </location>
</feature>
<accession>A0AAE8MF24</accession>
<keyword evidence="5" id="KW-0325">Glycoprotein</keyword>
<dbReference type="PROSITE" id="PS50850">
    <property type="entry name" value="MFS"/>
    <property type="match status" value="1"/>
</dbReference>
<proteinExistence type="predicted"/>
<organism evidence="9 10">
    <name type="scientific">Fusarium torulosum</name>
    <dbReference type="NCBI Taxonomy" id="33205"/>
    <lineage>
        <taxon>Eukaryota</taxon>
        <taxon>Fungi</taxon>
        <taxon>Dikarya</taxon>
        <taxon>Ascomycota</taxon>
        <taxon>Pezizomycotina</taxon>
        <taxon>Sordariomycetes</taxon>
        <taxon>Hypocreomycetidae</taxon>
        <taxon>Hypocreales</taxon>
        <taxon>Nectriaceae</taxon>
        <taxon>Fusarium</taxon>
    </lineage>
</organism>
<comment type="caution">
    <text evidence="9">The sequence shown here is derived from an EMBL/GenBank/DDBJ whole genome shotgun (WGS) entry which is preliminary data.</text>
</comment>
<evidence type="ECO:0000256" key="5">
    <source>
        <dbReference type="ARBA" id="ARBA00023180"/>
    </source>
</evidence>
<feature type="transmembrane region" description="Helical" evidence="7">
    <location>
        <begin position="217"/>
        <end position="237"/>
    </location>
</feature>
<feature type="transmembrane region" description="Helical" evidence="7">
    <location>
        <begin position="357"/>
        <end position="378"/>
    </location>
</feature>
<comment type="subcellular location">
    <subcellularLocation>
        <location evidence="1">Membrane</location>
        <topology evidence="1">Multi-pass membrane protein</topology>
    </subcellularLocation>
</comment>
<feature type="transmembrane region" description="Helical" evidence="7">
    <location>
        <begin position="283"/>
        <end position="305"/>
    </location>
</feature>
<feature type="transmembrane region" description="Helical" evidence="7">
    <location>
        <begin position="187"/>
        <end position="211"/>
    </location>
</feature>
<feature type="transmembrane region" description="Helical" evidence="7">
    <location>
        <begin position="100"/>
        <end position="118"/>
    </location>
</feature>
<dbReference type="PRINTS" id="PR01036">
    <property type="entry name" value="TCRTETB"/>
</dbReference>
<dbReference type="InterPro" id="IPR036259">
    <property type="entry name" value="MFS_trans_sf"/>
</dbReference>
<feature type="domain" description="Major facilitator superfamily (MFS) profile" evidence="8">
    <location>
        <begin position="63"/>
        <end position="559"/>
    </location>
</feature>
<reference evidence="9" key="1">
    <citation type="submission" date="2018-03" db="EMBL/GenBank/DDBJ databases">
        <authorList>
            <person name="Guldener U."/>
        </authorList>
    </citation>
    <scope>NUCLEOTIDE SEQUENCE</scope>
</reference>
<dbReference type="Pfam" id="PF07690">
    <property type="entry name" value="MFS_1"/>
    <property type="match status" value="1"/>
</dbReference>
<keyword evidence="4 7" id="KW-0472">Membrane</keyword>
<name>A0AAE8MF24_9HYPO</name>
<feature type="region of interest" description="Disordered" evidence="6">
    <location>
        <begin position="1"/>
        <end position="42"/>
    </location>
</feature>